<evidence type="ECO:0000256" key="2">
    <source>
        <dbReference type="ARBA" id="ARBA00022448"/>
    </source>
</evidence>
<evidence type="ECO:0000256" key="3">
    <source>
        <dbReference type="ARBA" id="ARBA00022475"/>
    </source>
</evidence>
<evidence type="ECO:0000256" key="6">
    <source>
        <dbReference type="ARBA" id="ARBA00023136"/>
    </source>
</evidence>
<keyword evidence="3" id="KW-1003">Cell membrane</keyword>
<dbReference type="InterPro" id="IPR000515">
    <property type="entry name" value="MetI-like"/>
</dbReference>
<evidence type="ECO:0000256" key="7">
    <source>
        <dbReference type="RuleBase" id="RU363032"/>
    </source>
</evidence>
<dbReference type="Gene3D" id="1.10.3720.10">
    <property type="entry name" value="MetI-like"/>
    <property type="match status" value="1"/>
</dbReference>
<dbReference type="GO" id="GO:0055085">
    <property type="term" value="P:transmembrane transport"/>
    <property type="evidence" value="ECO:0007669"/>
    <property type="project" value="InterPro"/>
</dbReference>
<feature type="transmembrane region" description="Helical" evidence="7">
    <location>
        <begin position="159"/>
        <end position="182"/>
    </location>
</feature>
<protein>
    <submittedName>
        <fullName evidence="9">Sugar ABC transporter</fullName>
    </submittedName>
</protein>
<feature type="transmembrane region" description="Helical" evidence="7">
    <location>
        <begin position="109"/>
        <end position="129"/>
    </location>
</feature>
<keyword evidence="6 7" id="KW-0472">Membrane</keyword>
<reference evidence="9" key="2">
    <citation type="submission" date="2020-09" db="EMBL/GenBank/DDBJ databases">
        <authorList>
            <person name="Sun Q."/>
            <person name="Zhou Y."/>
        </authorList>
    </citation>
    <scope>NUCLEOTIDE SEQUENCE</scope>
    <source>
        <strain evidence="9">CGMCC 4.7312</strain>
    </source>
</reference>
<dbReference type="PANTHER" id="PTHR43005:SF1">
    <property type="entry name" value="SPERMIDINE_PUTRESCINE TRANSPORT SYSTEM PERMEASE PROTEIN"/>
    <property type="match status" value="1"/>
</dbReference>
<organism evidence="9 10">
    <name type="scientific">Micromonospora sonchi</name>
    <dbReference type="NCBI Taxonomy" id="1763543"/>
    <lineage>
        <taxon>Bacteria</taxon>
        <taxon>Bacillati</taxon>
        <taxon>Actinomycetota</taxon>
        <taxon>Actinomycetes</taxon>
        <taxon>Micromonosporales</taxon>
        <taxon>Micromonosporaceae</taxon>
        <taxon>Micromonospora</taxon>
    </lineage>
</organism>
<dbReference type="GO" id="GO:0005886">
    <property type="term" value="C:plasma membrane"/>
    <property type="evidence" value="ECO:0007669"/>
    <property type="project" value="UniProtKB-SubCell"/>
</dbReference>
<feature type="transmembrane region" description="Helical" evidence="7">
    <location>
        <begin position="76"/>
        <end position="97"/>
    </location>
</feature>
<evidence type="ECO:0000259" key="8">
    <source>
        <dbReference type="PROSITE" id="PS50928"/>
    </source>
</evidence>
<feature type="transmembrane region" description="Helical" evidence="7">
    <location>
        <begin position="12"/>
        <end position="33"/>
    </location>
</feature>
<name>A0A917X4Q7_9ACTN</name>
<evidence type="ECO:0000313" key="10">
    <source>
        <dbReference type="Proteomes" id="UP000608890"/>
    </source>
</evidence>
<keyword evidence="4 7" id="KW-0812">Transmembrane</keyword>
<dbReference type="InterPro" id="IPR035906">
    <property type="entry name" value="MetI-like_sf"/>
</dbReference>
<dbReference type="PROSITE" id="PS50928">
    <property type="entry name" value="ABC_TM1"/>
    <property type="match status" value="1"/>
</dbReference>
<dbReference type="RefSeq" id="WP_189050263.1">
    <property type="nucleotide sequence ID" value="NZ_BMNB01000048.1"/>
</dbReference>
<keyword evidence="5 7" id="KW-1133">Transmembrane helix</keyword>
<sequence length="297" mass="32239">MSTMVKVRRRIPPYLFVGAAAVYLAIFTATPLLRGVWLSFTDTKLLNPDGGTFVGADNYRNLLTEDRFLSSVVTTLLYTTLTVVGALVLGTAAAFAINERFRGRAVARAVLTMPWAAPSIAVVLVYTWIFNVEDGVANRSLAALGIGQQGWLLDPDRGLLAVTLVSVWKVFPFIMLVVLAALQSVPSELRESGRIDGAARLTIVREIVLPHIAPTLRVAALLMTIWSIRRFEIIFLLTGGGPVDSTNTLVINVYREAFQNSELGRAAAIGMLGLCLSLVVTVVYFVVDGRSARKEAS</sequence>
<evidence type="ECO:0000256" key="4">
    <source>
        <dbReference type="ARBA" id="ARBA00022692"/>
    </source>
</evidence>
<comment type="subcellular location">
    <subcellularLocation>
        <location evidence="1 7">Cell membrane</location>
        <topology evidence="1 7">Multi-pass membrane protein</topology>
    </subcellularLocation>
</comment>
<proteinExistence type="inferred from homology"/>
<dbReference type="Proteomes" id="UP000608890">
    <property type="component" value="Unassembled WGS sequence"/>
</dbReference>
<evidence type="ECO:0000256" key="1">
    <source>
        <dbReference type="ARBA" id="ARBA00004651"/>
    </source>
</evidence>
<keyword evidence="2 7" id="KW-0813">Transport</keyword>
<evidence type="ECO:0000313" key="9">
    <source>
        <dbReference type="EMBL" id="GGM65951.1"/>
    </source>
</evidence>
<dbReference type="Pfam" id="PF00528">
    <property type="entry name" value="BPD_transp_1"/>
    <property type="match status" value="1"/>
</dbReference>
<dbReference type="EMBL" id="BMNB01000048">
    <property type="protein sequence ID" value="GGM65951.1"/>
    <property type="molecule type" value="Genomic_DNA"/>
</dbReference>
<accession>A0A917X4Q7</accession>
<dbReference type="CDD" id="cd06261">
    <property type="entry name" value="TM_PBP2"/>
    <property type="match status" value="1"/>
</dbReference>
<gene>
    <name evidence="9" type="ORF">GCM10011608_59020</name>
</gene>
<feature type="transmembrane region" description="Helical" evidence="7">
    <location>
        <begin position="266"/>
        <end position="287"/>
    </location>
</feature>
<comment type="similarity">
    <text evidence="7">Belongs to the binding-protein-dependent transport system permease family.</text>
</comment>
<feature type="domain" description="ABC transmembrane type-1" evidence="8">
    <location>
        <begin position="72"/>
        <end position="284"/>
    </location>
</feature>
<comment type="caution">
    <text evidence="9">The sequence shown here is derived from an EMBL/GenBank/DDBJ whole genome shotgun (WGS) entry which is preliminary data.</text>
</comment>
<dbReference type="PANTHER" id="PTHR43005">
    <property type="entry name" value="BLR7065 PROTEIN"/>
    <property type="match status" value="1"/>
</dbReference>
<evidence type="ECO:0000256" key="5">
    <source>
        <dbReference type="ARBA" id="ARBA00022989"/>
    </source>
</evidence>
<reference evidence="9" key="1">
    <citation type="journal article" date="2014" name="Int. J. Syst. Evol. Microbiol.">
        <title>Complete genome sequence of Corynebacterium casei LMG S-19264T (=DSM 44701T), isolated from a smear-ripened cheese.</title>
        <authorList>
            <consortium name="US DOE Joint Genome Institute (JGI-PGF)"/>
            <person name="Walter F."/>
            <person name="Albersmeier A."/>
            <person name="Kalinowski J."/>
            <person name="Ruckert C."/>
        </authorList>
    </citation>
    <scope>NUCLEOTIDE SEQUENCE</scope>
    <source>
        <strain evidence="9">CGMCC 4.7312</strain>
    </source>
</reference>
<dbReference type="SUPFAM" id="SSF161098">
    <property type="entry name" value="MetI-like"/>
    <property type="match status" value="1"/>
</dbReference>
<keyword evidence="10" id="KW-1185">Reference proteome</keyword>
<dbReference type="AlphaFoldDB" id="A0A917X4Q7"/>